<gene>
    <name evidence="3" type="ORF">D9615_003118</name>
</gene>
<dbReference type="InterPro" id="IPR005804">
    <property type="entry name" value="FA_desaturase_dom"/>
</dbReference>
<dbReference type="CDD" id="cd03507">
    <property type="entry name" value="Delta12-FADS-like"/>
    <property type="match status" value="1"/>
</dbReference>
<evidence type="ECO:0000313" key="3">
    <source>
        <dbReference type="EMBL" id="KAF5384405.1"/>
    </source>
</evidence>
<dbReference type="PANTHER" id="PTHR32100">
    <property type="entry name" value="OMEGA-6 FATTY ACID DESATURASE, CHLOROPLASTIC"/>
    <property type="match status" value="1"/>
</dbReference>
<feature type="transmembrane region" description="Helical" evidence="1">
    <location>
        <begin position="369"/>
        <end position="387"/>
    </location>
</feature>
<keyword evidence="1" id="KW-0472">Membrane</keyword>
<protein>
    <recommendedName>
        <fullName evidence="2">Fatty acid desaturase domain-containing protein</fullName>
    </recommendedName>
</protein>
<dbReference type="GO" id="GO:0006629">
    <property type="term" value="P:lipid metabolic process"/>
    <property type="evidence" value="ECO:0007669"/>
    <property type="project" value="InterPro"/>
</dbReference>
<dbReference type="InterPro" id="IPR012171">
    <property type="entry name" value="Fatty_acid_desaturase"/>
</dbReference>
<keyword evidence="4" id="KW-1185">Reference proteome</keyword>
<feature type="domain" description="Fatty acid desaturase" evidence="2">
    <location>
        <begin position="188"/>
        <end position="460"/>
    </location>
</feature>
<name>A0A8H5HJZ8_9AGAR</name>
<dbReference type="Proteomes" id="UP000565441">
    <property type="component" value="Unassembled WGS sequence"/>
</dbReference>
<evidence type="ECO:0000313" key="4">
    <source>
        <dbReference type="Proteomes" id="UP000565441"/>
    </source>
</evidence>
<evidence type="ECO:0000259" key="2">
    <source>
        <dbReference type="Pfam" id="PF00487"/>
    </source>
</evidence>
<dbReference type="OrthoDB" id="1461976at2759"/>
<dbReference type="GO" id="GO:0016491">
    <property type="term" value="F:oxidoreductase activity"/>
    <property type="evidence" value="ECO:0007669"/>
    <property type="project" value="InterPro"/>
</dbReference>
<dbReference type="AlphaFoldDB" id="A0A8H5HJZ8"/>
<keyword evidence="1" id="KW-1133">Transmembrane helix</keyword>
<evidence type="ECO:0000256" key="1">
    <source>
        <dbReference type="SAM" id="Phobius"/>
    </source>
</evidence>
<dbReference type="EMBL" id="JAACJP010000005">
    <property type="protein sequence ID" value="KAF5384405.1"/>
    <property type="molecule type" value="Genomic_DNA"/>
</dbReference>
<feature type="transmembrane region" description="Helical" evidence="1">
    <location>
        <begin position="218"/>
        <end position="238"/>
    </location>
</feature>
<reference evidence="3 4" key="1">
    <citation type="journal article" date="2020" name="ISME J.">
        <title>Uncovering the hidden diversity of litter-decomposition mechanisms in mushroom-forming fungi.</title>
        <authorList>
            <person name="Floudas D."/>
            <person name="Bentzer J."/>
            <person name="Ahren D."/>
            <person name="Johansson T."/>
            <person name="Persson P."/>
            <person name="Tunlid A."/>
        </authorList>
    </citation>
    <scope>NUCLEOTIDE SEQUENCE [LARGE SCALE GENOMIC DNA]</scope>
    <source>
        <strain evidence="3 4">CBS 661.87</strain>
    </source>
</reference>
<accession>A0A8H5HJZ8</accession>
<dbReference type="Pfam" id="PF00487">
    <property type="entry name" value="FA_desaturase"/>
    <property type="match status" value="1"/>
</dbReference>
<keyword evidence="1" id="KW-0812">Transmembrane</keyword>
<sequence length="502" mass="57979">MSRLMSRDNNTTQTISPLDFCFDNFCSGRIAPVERPSRMFGNLPVSELLNQRMPFQFGVDASGGDLSAPVFKYALLASPNSPLFHLSPSLLMIWYQILQDGPEYEARRRKGTFTPPNISLRDIRAVVPRHLFERSTGKSLFYVSRHLAFTYAFYYMATYFDDVTQMIAGGAAPGLAFTRGVIKGVLWILYGGWQGITFAGIWCLGHEAGHDALSPYPWVNAMIGIMLHTFVLTPFYAWRATHRTHHKGTNNIERDETYIPPTRKDLKLPDGKVAVRMDYAEVLEETPAFTLFKLFIRQFFGFQLYLIHNRKGNPRYPAGTSHYKPSSLLFKPEHRRSIIVSNIAIGSMITLLAIYIYRTSWLSAWCYYFLPWLVAHNWIVMFTYLQHSDPTIPYYRKDQWTFARGALATVDRPVFDWVGRFFFHNISTDHLAHHFFATVPFYNLPQVTEAIKPVLGEYYNYDSTPVLYALWRSFTQCTFVESEGDILFFRNQFGEAMIEPRT</sequence>
<feature type="transmembrane region" description="Helical" evidence="1">
    <location>
        <begin position="338"/>
        <end position="357"/>
    </location>
</feature>
<proteinExistence type="predicted"/>
<comment type="caution">
    <text evidence="3">The sequence shown here is derived from an EMBL/GenBank/DDBJ whole genome shotgun (WGS) entry which is preliminary data.</text>
</comment>
<organism evidence="3 4">
    <name type="scientific">Tricholomella constricta</name>
    <dbReference type="NCBI Taxonomy" id="117010"/>
    <lineage>
        <taxon>Eukaryota</taxon>
        <taxon>Fungi</taxon>
        <taxon>Dikarya</taxon>
        <taxon>Basidiomycota</taxon>
        <taxon>Agaricomycotina</taxon>
        <taxon>Agaricomycetes</taxon>
        <taxon>Agaricomycetidae</taxon>
        <taxon>Agaricales</taxon>
        <taxon>Tricholomatineae</taxon>
        <taxon>Lyophyllaceae</taxon>
        <taxon>Tricholomella</taxon>
    </lineage>
</organism>